<protein>
    <submittedName>
        <fullName evidence="6">Beta-phosphoglucomutase</fullName>
    </submittedName>
</protein>
<evidence type="ECO:0000313" key="6">
    <source>
        <dbReference type="EMBL" id="EOH72833.1"/>
    </source>
</evidence>
<dbReference type="InterPro" id="IPR006439">
    <property type="entry name" value="HAD-SF_hydro_IA"/>
</dbReference>
<keyword evidence="9" id="KW-1185">Reference proteome</keyword>
<dbReference type="SFLD" id="SFLDS00003">
    <property type="entry name" value="Haloacid_Dehalogenase"/>
    <property type="match status" value="1"/>
</dbReference>
<feature type="binding site" evidence="3">
    <location>
        <position position="145"/>
    </location>
    <ligand>
        <name>substrate</name>
    </ligand>
</feature>
<dbReference type="GeneID" id="79787949"/>
<comment type="similarity">
    <text evidence="1">Belongs to the HAD-like hydrolase superfamily. CbbY/CbbZ/Gph/YieH family.</text>
</comment>
<feature type="active site" description="Proton donor/acceptor" evidence="2">
    <location>
        <position position="10"/>
    </location>
</feature>
<dbReference type="CDD" id="cd02598">
    <property type="entry name" value="HAD_BPGM"/>
    <property type="match status" value="1"/>
</dbReference>
<evidence type="ECO:0000256" key="2">
    <source>
        <dbReference type="PIRSR" id="PIRSR610972-1"/>
    </source>
</evidence>
<evidence type="ECO:0000313" key="7">
    <source>
        <dbReference type="EMBL" id="EOT67381.1"/>
    </source>
</evidence>
<evidence type="ECO:0000256" key="4">
    <source>
        <dbReference type="PIRSR" id="PIRSR610972-3"/>
    </source>
</evidence>
<dbReference type="Proteomes" id="UP000014148">
    <property type="component" value="Unassembled WGS sequence"/>
</dbReference>
<dbReference type="PANTHER" id="PTHR18901">
    <property type="entry name" value="2-DEOXYGLUCOSE-6-PHOSPHATE PHOSPHATASE 2"/>
    <property type="match status" value="1"/>
</dbReference>
<accession>R2NPA8</accession>
<reference evidence="6 8" key="1">
    <citation type="submission" date="2013-02" db="EMBL/GenBank/DDBJ databases">
        <title>The Genome Sequence of Enterococcus malodoratus ATCC_43197.</title>
        <authorList>
            <consortium name="The Broad Institute Genome Sequencing Platform"/>
            <consortium name="The Broad Institute Genome Sequencing Center for Infectious Disease"/>
            <person name="Earl A.M."/>
            <person name="Gilmore M.S."/>
            <person name="Lebreton F."/>
            <person name="Walker B."/>
            <person name="Young S.K."/>
            <person name="Zeng Q."/>
            <person name="Gargeya S."/>
            <person name="Fitzgerald M."/>
            <person name="Haas B."/>
            <person name="Abouelleil A."/>
            <person name="Alvarado L."/>
            <person name="Arachchi H.M."/>
            <person name="Berlin A.M."/>
            <person name="Chapman S.B."/>
            <person name="Dewar J."/>
            <person name="Goldberg J."/>
            <person name="Griggs A."/>
            <person name="Gujja S."/>
            <person name="Hansen M."/>
            <person name="Howarth C."/>
            <person name="Imamovic A."/>
            <person name="Larimer J."/>
            <person name="McCowan C."/>
            <person name="Murphy C."/>
            <person name="Neiman D."/>
            <person name="Pearson M."/>
            <person name="Priest M."/>
            <person name="Roberts A."/>
            <person name="Saif S."/>
            <person name="Shea T."/>
            <person name="Sisk P."/>
            <person name="Sykes S."/>
            <person name="Wortman J."/>
            <person name="Nusbaum C."/>
            <person name="Birren B."/>
        </authorList>
    </citation>
    <scope>NUCLEOTIDE SEQUENCE [LARGE SCALE GENOMIC DNA]</scope>
    <source>
        <strain evidence="6 8">ATCC 43197</strain>
    </source>
</reference>
<dbReference type="InterPro" id="IPR010972">
    <property type="entry name" value="Beta-PGM"/>
</dbReference>
<dbReference type="PATRIC" id="fig|1158601.3.peg.3688"/>
<dbReference type="SUPFAM" id="SSF56784">
    <property type="entry name" value="HAD-like"/>
    <property type="match status" value="1"/>
</dbReference>
<feature type="binding site" evidence="4">
    <location>
        <position position="8"/>
    </location>
    <ligand>
        <name>Mg(2+)</name>
        <dbReference type="ChEBI" id="CHEBI:18420"/>
    </ligand>
</feature>
<feature type="binding site" evidence="3">
    <location>
        <position position="24"/>
    </location>
    <ligand>
        <name>substrate</name>
    </ligand>
</feature>
<reference evidence="7 9" key="2">
    <citation type="submission" date="2013-03" db="EMBL/GenBank/DDBJ databases">
        <title>The Genome Sequence of Enterococcus malodoratus ATCC_43197 (PacBio/Illumina hybrid assembly).</title>
        <authorList>
            <consortium name="The Broad Institute Genomics Platform"/>
            <consortium name="The Broad Institute Genome Sequencing Center for Infectious Disease"/>
            <person name="Earl A."/>
            <person name="Russ C."/>
            <person name="Gilmore M."/>
            <person name="Surin D."/>
            <person name="Walker B."/>
            <person name="Young S."/>
            <person name="Zeng Q."/>
            <person name="Gargeya S."/>
            <person name="Fitzgerald M."/>
            <person name="Haas B."/>
            <person name="Abouelleil A."/>
            <person name="Allen A.W."/>
            <person name="Alvarado L."/>
            <person name="Arachchi H.M."/>
            <person name="Berlin A.M."/>
            <person name="Chapman S.B."/>
            <person name="Gainer-Dewar J."/>
            <person name="Goldberg J."/>
            <person name="Griggs A."/>
            <person name="Gujja S."/>
            <person name="Hansen M."/>
            <person name="Howarth C."/>
            <person name="Imamovic A."/>
            <person name="Ireland A."/>
            <person name="Larimer J."/>
            <person name="McCowan C."/>
            <person name="Murphy C."/>
            <person name="Pearson M."/>
            <person name="Poon T.W."/>
            <person name="Priest M."/>
            <person name="Roberts A."/>
            <person name="Saif S."/>
            <person name="Shea T."/>
            <person name="Sisk P."/>
            <person name="Sykes S."/>
            <person name="Wortman J."/>
            <person name="Nusbaum C."/>
            <person name="Birren B."/>
        </authorList>
    </citation>
    <scope>NUCLEOTIDE SEQUENCE [LARGE SCALE GENOMIC DNA]</scope>
    <source>
        <strain evidence="7 9">ATCC 43197</strain>
    </source>
</reference>
<dbReference type="InterPro" id="IPR010976">
    <property type="entry name" value="B-phosphoglucomutase_hydrolase"/>
</dbReference>
<keyword evidence="4" id="KW-0479">Metal-binding</keyword>
<dbReference type="EMBL" id="ASWA01000003">
    <property type="protein sequence ID" value="EOT67381.1"/>
    <property type="molecule type" value="Genomic_DNA"/>
</dbReference>
<dbReference type="eggNOG" id="COG0637">
    <property type="taxonomic scope" value="Bacteria"/>
</dbReference>
<dbReference type="AlphaFoldDB" id="R2NPA8"/>
<feature type="site" description="Important for catalytic activity and assists the phosphoryl transfer reaction to Asp8 by balancing charge and orienting the reacting groups" evidence="5">
    <location>
        <position position="145"/>
    </location>
</feature>
<dbReference type="EMBL" id="AJAK01000028">
    <property type="protein sequence ID" value="EOH72833.1"/>
    <property type="molecule type" value="Genomic_DNA"/>
</dbReference>
<dbReference type="GO" id="GO:0005975">
    <property type="term" value="P:carbohydrate metabolic process"/>
    <property type="evidence" value="ECO:0007669"/>
    <property type="project" value="InterPro"/>
</dbReference>
<dbReference type="Pfam" id="PF00702">
    <property type="entry name" value="Hydrolase"/>
    <property type="match status" value="1"/>
</dbReference>
<dbReference type="NCBIfam" id="TIGR02009">
    <property type="entry name" value="PGMB-YQAB-SF"/>
    <property type="match status" value="1"/>
</dbReference>
<dbReference type="RefSeq" id="WP_010742494.1">
    <property type="nucleotide sequence ID" value="NZ_KB946251.1"/>
</dbReference>
<feature type="binding site" evidence="3">
    <location>
        <begin position="114"/>
        <end position="118"/>
    </location>
    <ligand>
        <name>substrate</name>
    </ligand>
</feature>
<sequence length="219" mass="23842">MFKGVLFDLDGVIADTSTLHFDAWKKLVNNYFSAKLPDSLEEKTKGVSRGDSLKVILNYLDVSVSDTMFQRLLVEKNQTYLASLENLSIKDRLPGITEFITELKQHEIKLALASASLNGPAILDKLELRDAFEAIADPSKVPYGKPAPDIFIAAAKALELNPRDCVGIEDSSAGITAINHSGAYSVAVGTHPELKAANMLLASTAELNLDTIRQAYPHN</sequence>
<evidence type="ECO:0000313" key="9">
    <source>
        <dbReference type="Proteomes" id="UP000014148"/>
    </source>
</evidence>
<dbReference type="Proteomes" id="UP000013783">
    <property type="component" value="Unassembled WGS sequence"/>
</dbReference>
<organism evidence="6 8">
    <name type="scientific">Enterococcus malodoratus ATCC 43197</name>
    <dbReference type="NCBI Taxonomy" id="1158601"/>
    <lineage>
        <taxon>Bacteria</taxon>
        <taxon>Bacillati</taxon>
        <taxon>Bacillota</taxon>
        <taxon>Bacilli</taxon>
        <taxon>Lactobacillales</taxon>
        <taxon>Enterococcaceae</taxon>
        <taxon>Enterococcus</taxon>
    </lineage>
</organism>
<feature type="binding site" evidence="3">
    <location>
        <begin position="8"/>
        <end position="10"/>
    </location>
    <ligand>
        <name>substrate</name>
    </ligand>
</feature>
<feature type="binding site" evidence="3">
    <location>
        <position position="52"/>
    </location>
    <ligand>
        <name>substrate</name>
    </ligand>
</feature>
<dbReference type="Gene3D" id="3.40.50.1000">
    <property type="entry name" value="HAD superfamily/HAD-like"/>
    <property type="match status" value="1"/>
</dbReference>
<dbReference type="NCBIfam" id="TIGR01509">
    <property type="entry name" value="HAD-SF-IA-v3"/>
    <property type="match status" value="1"/>
</dbReference>
<gene>
    <name evidence="7" type="ORF">I585_02902</name>
    <name evidence="6" type="ORF">UAI_03717</name>
</gene>
<comment type="caution">
    <text evidence="6">The sequence shown here is derived from an EMBL/GenBank/DDBJ whole genome shotgun (WGS) entry which is preliminary data.</text>
</comment>
<dbReference type="STRING" id="71451.RV07_GL002700"/>
<feature type="site" description="Important for catalytic activity and assists the phosphoryl transfer reaction to Asp8 by balancing charge and orienting the reacting groups" evidence="5">
    <location>
        <position position="114"/>
    </location>
</feature>
<dbReference type="OrthoDB" id="9797743at2"/>
<keyword evidence="4" id="KW-0460">Magnesium</keyword>
<evidence type="ECO:0000256" key="3">
    <source>
        <dbReference type="PIRSR" id="PIRSR610972-2"/>
    </source>
</evidence>
<feature type="binding site" evidence="3">
    <location>
        <position position="76"/>
    </location>
    <ligand>
        <name>substrate</name>
    </ligand>
</feature>
<evidence type="ECO:0000313" key="8">
    <source>
        <dbReference type="Proteomes" id="UP000013783"/>
    </source>
</evidence>
<dbReference type="PANTHER" id="PTHR18901:SF38">
    <property type="entry name" value="PSEUDOURIDINE-5'-PHOSPHATASE"/>
    <property type="match status" value="1"/>
</dbReference>
<dbReference type="SFLD" id="SFLDG01129">
    <property type="entry name" value="C1.5:_HAD__Beta-PGM__Phosphata"/>
    <property type="match status" value="1"/>
</dbReference>
<evidence type="ECO:0000256" key="1">
    <source>
        <dbReference type="ARBA" id="ARBA00006171"/>
    </source>
</evidence>
<proteinExistence type="inferred from homology"/>
<dbReference type="GO" id="GO:0000287">
    <property type="term" value="F:magnesium ion binding"/>
    <property type="evidence" value="ECO:0007669"/>
    <property type="project" value="InterPro"/>
</dbReference>
<feature type="binding site" evidence="4">
    <location>
        <position position="10"/>
    </location>
    <ligand>
        <name>Mg(2+)</name>
        <dbReference type="ChEBI" id="CHEBI:18420"/>
    </ligand>
</feature>
<name>R2NPA8_9ENTE</name>
<dbReference type="Gene3D" id="1.10.150.240">
    <property type="entry name" value="Putative phosphatase, domain 2"/>
    <property type="match status" value="1"/>
</dbReference>
<dbReference type="NCBIfam" id="TIGR01990">
    <property type="entry name" value="bPGM"/>
    <property type="match status" value="1"/>
</dbReference>
<feature type="binding site" evidence="4">
    <location>
        <position position="170"/>
    </location>
    <ligand>
        <name>Mg(2+)</name>
        <dbReference type="ChEBI" id="CHEBI:18420"/>
    </ligand>
</feature>
<dbReference type="GO" id="GO:0008801">
    <property type="term" value="F:beta-phosphoglucomutase activity"/>
    <property type="evidence" value="ECO:0007669"/>
    <property type="project" value="InterPro"/>
</dbReference>
<comment type="cofactor">
    <cofactor evidence="4">
        <name>Mg(2+)</name>
        <dbReference type="ChEBI" id="CHEBI:18420"/>
    </cofactor>
    <text evidence="4">Binds 2 magnesium ions per subunit.</text>
</comment>
<dbReference type="InterPro" id="IPR036412">
    <property type="entry name" value="HAD-like_sf"/>
</dbReference>
<feature type="active site" description="Nucleophile" evidence="2">
    <location>
        <position position="8"/>
    </location>
</feature>
<evidence type="ECO:0000256" key="5">
    <source>
        <dbReference type="PIRSR" id="PIRSR610972-4"/>
    </source>
</evidence>
<dbReference type="InterPro" id="IPR023198">
    <property type="entry name" value="PGP-like_dom2"/>
</dbReference>
<feature type="binding site" evidence="4">
    <location>
        <position position="169"/>
    </location>
    <ligand>
        <name>Mg(2+)</name>
        <dbReference type="ChEBI" id="CHEBI:18420"/>
    </ligand>
</feature>
<dbReference type="InterPro" id="IPR023214">
    <property type="entry name" value="HAD_sf"/>
</dbReference>